<dbReference type="PROSITE" id="PS00855">
    <property type="entry name" value="SPASE_II"/>
    <property type="match status" value="1"/>
</dbReference>
<evidence type="ECO:0000256" key="5">
    <source>
        <dbReference type="ARBA" id="ARBA00022750"/>
    </source>
</evidence>
<feature type="active site" evidence="9">
    <location>
        <position position="117"/>
    </location>
</feature>
<keyword evidence="7 9" id="KW-1133">Transmembrane helix</keyword>
<keyword evidence="4 9" id="KW-0812">Transmembrane</keyword>
<dbReference type="EC" id="3.4.23.36" evidence="9"/>
<dbReference type="InterPro" id="IPR001872">
    <property type="entry name" value="Peptidase_A8"/>
</dbReference>
<evidence type="ECO:0000256" key="3">
    <source>
        <dbReference type="ARBA" id="ARBA00022670"/>
    </source>
</evidence>
<sequence length="165" mass="18239">MSARAIGFYALLIVLFTVADQVVKELVETMMPLHERIELLPFLSLLHSRNTGIAFSMFSGMSDMALSLVMAGVILFIGYLALRTGSAQKWARLGFALILGGAFGNLIDRLTNGFVTDYIYFHTPVWSFAIFNLADVFITIGAGLVILDEFLDWRRGRTGGQTHAD</sequence>
<reference evidence="13" key="1">
    <citation type="submission" date="2016-10" db="EMBL/GenBank/DDBJ databases">
        <authorList>
            <person name="Varghese N."/>
            <person name="Submissions S."/>
        </authorList>
    </citation>
    <scope>NUCLEOTIDE SEQUENCE [LARGE SCALE GENOMIC DNA]</scope>
    <source>
        <strain evidence="13">ES.061</strain>
    </source>
</reference>
<name>A0A1H4LH60_9HYPH</name>
<protein>
    <recommendedName>
        <fullName evidence="9">Lipoprotein signal peptidase</fullName>
        <ecNumber evidence="9">3.4.23.36</ecNumber>
    </recommendedName>
    <alternativeName>
        <fullName evidence="9">Prolipoprotein signal peptidase</fullName>
    </alternativeName>
    <alternativeName>
        <fullName evidence="9">Signal peptidase II</fullName>
        <shortName evidence="9">SPase II</shortName>
    </alternativeName>
</protein>
<dbReference type="UniPathway" id="UPA00665"/>
<comment type="subcellular location">
    <subcellularLocation>
        <location evidence="9">Cell membrane</location>
        <topology evidence="9">Multi-pass membrane protein</topology>
    </subcellularLocation>
</comment>
<accession>A0A1H4LH60</accession>
<comment type="function">
    <text evidence="9 10">This protein specifically catalyzes the removal of signal peptides from prolipoproteins.</text>
</comment>
<dbReference type="GO" id="GO:0004190">
    <property type="term" value="F:aspartic-type endopeptidase activity"/>
    <property type="evidence" value="ECO:0007669"/>
    <property type="project" value="UniProtKB-UniRule"/>
</dbReference>
<keyword evidence="5 9" id="KW-0064">Aspartyl protease</keyword>
<gene>
    <name evidence="9" type="primary">lspA</name>
    <name evidence="12" type="ORF">SAMN05216452_2830</name>
</gene>
<dbReference type="GO" id="GO:0005886">
    <property type="term" value="C:plasma membrane"/>
    <property type="evidence" value="ECO:0007669"/>
    <property type="project" value="UniProtKB-SubCell"/>
</dbReference>
<proteinExistence type="inferred from homology"/>
<dbReference type="PANTHER" id="PTHR33695:SF1">
    <property type="entry name" value="LIPOPROTEIN SIGNAL PEPTIDASE"/>
    <property type="match status" value="1"/>
</dbReference>
<feature type="transmembrane region" description="Helical" evidence="9">
    <location>
        <begin position="127"/>
        <end position="147"/>
    </location>
</feature>
<evidence type="ECO:0000256" key="4">
    <source>
        <dbReference type="ARBA" id="ARBA00022692"/>
    </source>
</evidence>
<dbReference type="PANTHER" id="PTHR33695">
    <property type="entry name" value="LIPOPROTEIN SIGNAL PEPTIDASE"/>
    <property type="match status" value="1"/>
</dbReference>
<evidence type="ECO:0000256" key="2">
    <source>
        <dbReference type="ARBA" id="ARBA00022475"/>
    </source>
</evidence>
<comment type="similarity">
    <text evidence="1 9 11">Belongs to the peptidase A8 family.</text>
</comment>
<dbReference type="RefSeq" id="WP_007008129.1">
    <property type="nucleotide sequence ID" value="NZ_FNSL01000001.1"/>
</dbReference>
<evidence type="ECO:0000256" key="11">
    <source>
        <dbReference type="RuleBase" id="RU004181"/>
    </source>
</evidence>
<keyword evidence="6 9" id="KW-0378">Hydrolase</keyword>
<comment type="pathway">
    <text evidence="9">Protein modification; lipoprotein biosynthesis (signal peptide cleavage).</text>
</comment>
<evidence type="ECO:0000256" key="10">
    <source>
        <dbReference type="RuleBase" id="RU000594"/>
    </source>
</evidence>
<feature type="active site" evidence="9">
    <location>
        <position position="135"/>
    </location>
</feature>
<evidence type="ECO:0000256" key="8">
    <source>
        <dbReference type="ARBA" id="ARBA00023136"/>
    </source>
</evidence>
<evidence type="ECO:0000256" key="1">
    <source>
        <dbReference type="ARBA" id="ARBA00006139"/>
    </source>
</evidence>
<feature type="transmembrane region" description="Helical" evidence="9">
    <location>
        <begin position="64"/>
        <end position="82"/>
    </location>
</feature>
<keyword evidence="8 9" id="KW-0472">Membrane</keyword>
<dbReference type="EMBL" id="FNSL01000001">
    <property type="protein sequence ID" value="SEB70059.1"/>
    <property type="molecule type" value="Genomic_DNA"/>
</dbReference>
<dbReference type="HAMAP" id="MF_00161">
    <property type="entry name" value="LspA"/>
    <property type="match status" value="1"/>
</dbReference>
<evidence type="ECO:0000313" key="12">
    <source>
        <dbReference type="EMBL" id="SEB70059.1"/>
    </source>
</evidence>
<comment type="catalytic activity">
    <reaction evidence="9 10">
        <text>Release of signal peptides from bacterial membrane prolipoproteins. Hydrolyzes -Xaa-Yaa-Zaa-|-(S,diacylglyceryl)Cys-, in which Xaa is hydrophobic (preferably Leu), and Yaa (Ala or Ser) and Zaa (Gly or Ala) have small, neutral side chains.</text>
        <dbReference type="EC" id="3.4.23.36"/>
    </reaction>
</comment>
<organism evidence="12 13">
    <name type="scientific">Nitratireductor aquibiodomus</name>
    <dbReference type="NCBI Taxonomy" id="204799"/>
    <lineage>
        <taxon>Bacteria</taxon>
        <taxon>Pseudomonadati</taxon>
        <taxon>Pseudomonadota</taxon>
        <taxon>Alphaproteobacteria</taxon>
        <taxon>Hyphomicrobiales</taxon>
        <taxon>Phyllobacteriaceae</taxon>
        <taxon>Nitratireductor</taxon>
    </lineage>
</organism>
<dbReference type="Pfam" id="PF01252">
    <property type="entry name" value="Peptidase_A8"/>
    <property type="match status" value="1"/>
</dbReference>
<keyword evidence="13" id="KW-1185">Reference proteome</keyword>
<dbReference type="Proteomes" id="UP000199064">
    <property type="component" value="Unassembled WGS sequence"/>
</dbReference>
<keyword evidence="2 9" id="KW-1003">Cell membrane</keyword>
<evidence type="ECO:0000256" key="9">
    <source>
        <dbReference type="HAMAP-Rule" id="MF_00161"/>
    </source>
</evidence>
<dbReference type="AlphaFoldDB" id="A0A1H4LH60"/>
<feature type="transmembrane region" description="Helical" evidence="9">
    <location>
        <begin position="89"/>
        <end position="107"/>
    </location>
</feature>
<comment type="caution">
    <text evidence="9">Lacks conserved residue(s) required for the propagation of feature annotation.</text>
</comment>
<dbReference type="NCBIfam" id="TIGR00077">
    <property type="entry name" value="lspA"/>
    <property type="match status" value="1"/>
</dbReference>
<evidence type="ECO:0000313" key="13">
    <source>
        <dbReference type="Proteomes" id="UP000199064"/>
    </source>
</evidence>
<dbReference type="GO" id="GO:0006508">
    <property type="term" value="P:proteolysis"/>
    <property type="evidence" value="ECO:0007669"/>
    <property type="project" value="UniProtKB-KW"/>
</dbReference>
<keyword evidence="3 9" id="KW-0645">Protease</keyword>
<evidence type="ECO:0000256" key="6">
    <source>
        <dbReference type="ARBA" id="ARBA00022801"/>
    </source>
</evidence>
<evidence type="ECO:0000256" key="7">
    <source>
        <dbReference type="ARBA" id="ARBA00022989"/>
    </source>
</evidence>
<dbReference type="PRINTS" id="PR00781">
    <property type="entry name" value="LIPOSIGPTASE"/>
</dbReference>